<dbReference type="InterPro" id="IPR049288">
    <property type="entry name" value="DUF447_C"/>
</dbReference>
<dbReference type="Pfam" id="PF20766">
    <property type="entry name" value="DUF447_C"/>
    <property type="match status" value="1"/>
</dbReference>
<dbReference type="EMBL" id="SMAI01000012">
    <property type="protein sequence ID" value="TCT02606.1"/>
    <property type="molecule type" value="Genomic_DNA"/>
</dbReference>
<protein>
    <recommendedName>
        <fullName evidence="5">DUF447 family protein</fullName>
    </recommendedName>
</protein>
<evidence type="ECO:0000259" key="2">
    <source>
        <dbReference type="Pfam" id="PF20766"/>
    </source>
</evidence>
<reference evidence="3 4" key="1">
    <citation type="submission" date="2019-03" db="EMBL/GenBank/DDBJ databases">
        <title>Genomic Encyclopedia of Type Strains, Phase IV (KMG-IV): sequencing the most valuable type-strain genomes for metagenomic binning, comparative biology and taxonomic classification.</title>
        <authorList>
            <person name="Goeker M."/>
        </authorList>
    </citation>
    <scope>NUCLEOTIDE SEQUENCE [LARGE SCALE GENOMIC DNA]</scope>
    <source>
        <strain evidence="3 4">DSM 9035</strain>
    </source>
</reference>
<keyword evidence="4" id="KW-1185">Reference proteome</keyword>
<dbReference type="Pfam" id="PF04289">
    <property type="entry name" value="DUF447_N"/>
    <property type="match status" value="1"/>
</dbReference>
<dbReference type="AlphaFoldDB" id="A0A4R3LS43"/>
<dbReference type="InterPro" id="IPR012349">
    <property type="entry name" value="Split_barrel_FMN-bd"/>
</dbReference>
<organism evidence="3 4">
    <name type="scientific">Aquabacter spiritensis</name>
    <dbReference type="NCBI Taxonomy" id="933073"/>
    <lineage>
        <taxon>Bacteria</taxon>
        <taxon>Pseudomonadati</taxon>
        <taxon>Pseudomonadota</taxon>
        <taxon>Alphaproteobacteria</taxon>
        <taxon>Hyphomicrobiales</taxon>
        <taxon>Xanthobacteraceae</taxon>
        <taxon>Aquabacter</taxon>
    </lineage>
</organism>
<gene>
    <name evidence="3" type="ORF">EDC64_11239</name>
</gene>
<dbReference type="RefSeq" id="WP_132033677.1">
    <property type="nucleotide sequence ID" value="NZ_SMAI01000012.1"/>
</dbReference>
<evidence type="ECO:0000313" key="4">
    <source>
        <dbReference type="Proteomes" id="UP000294664"/>
    </source>
</evidence>
<feature type="domain" description="DUF447" evidence="1">
    <location>
        <begin position="4"/>
        <end position="116"/>
    </location>
</feature>
<dbReference type="Proteomes" id="UP000294664">
    <property type="component" value="Unassembled WGS sequence"/>
</dbReference>
<evidence type="ECO:0000259" key="1">
    <source>
        <dbReference type="Pfam" id="PF04289"/>
    </source>
</evidence>
<proteinExistence type="predicted"/>
<dbReference type="Gene3D" id="1.20.58.290">
    <property type="entry name" value="Hypothetical membrane protein ta0354_69_121"/>
    <property type="match status" value="1"/>
</dbReference>
<accession>A0A4R3LS43</accession>
<evidence type="ECO:0008006" key="5">
    <source>
        <dbReference type="Google" id="ProtNLM"/>
    </source>
</evidence>
<comment type="caution">
    <text evidence="3">The sequence shown here is derived from an EMBL/GenBank/DDBJ whole genome shotgun (WGS) entry which is preliminary data.</text>
</comment>
<feature type="domain" description="DUF447" evidence="2">
    <location>
        <begin position="125"/>
        <end position="177"/>
    </location>
</feature>
<dbReference type="OrthoDB" id="2112021at2"/>
<evidence type="ECO:0000313" key="3">
    <source>
        <dbReference type="EMBL" id="TCT02606.1"/>
    </source>
</evidence>
<sequence>MIREAIVTTLGPDGAPHLAPMGATVTETGYVLQPFRPSRTLDHLAAQRCGVINFTDDARIFAGCITGRRRDWPTAPATRIPGVRLAAALAHAEVEVTHMDDDAVRPRFLCRVVHQANHAPFAGLNRAVAAVIEAAILVSRLGLLDADRIAREMAALEIPVAKTGGPAEREAFDWLCQAVAAHRTGGAA</sequence>
<dbReference type="Gene3D" id="2.30.110.10">
    <property type="entry name" value="Electron Transport, Fmn-binding Protein, Chain A"/>
    <property type="match status" value="1"/>
</dbReference>
<dbReference type="SUPFAM" id="SSF50475">
    <property type="entry name" value="FMN-binding split barrel"/>
    <property type="match status" value="1"/>
</dbReference>
<dbReference type="InterPro" id="IPR007386">
    <property type="entry name" value="DUF447_N"/>
</dbReference>
<name>A0A4R3LS43_9HYPH</name>